<dbReference type="Proteomes" id="UP001152320">
    <property type="component" value="Chromosome 9"/>
</dbReference>
<sequence>MDDSEWGSGLDSEWGSGLDSEWGSGLDSEWGSGLDSEWGSGLDSEADSYSDLGPVQYTDIMEEEATSSALPDIFMDEEISTSTEVSYPPKGTAALTVALPSVAAIVLLLLFACLIIFWKKTLTGKRSNRDSMRTGSNTTSQGFASGKEAEKSKDPPLVELSVTSWNHGTYLSSDEKREEDAQYAESIAKYSSLQTSESTRKDDGCNALDRQQDTRKEKCQTDSGYDVTERTRKGDGKTVPNSQTDNDYSALIRSSANTSDYDKLDKTRRSYEVENISPDDYNVLQPQEKN</sequence>
<keyword evidence="4" id="KW-1185">Reference proteome</keyword>
<organism evidence="3 4">
    <name type="scientific">Holothuria leucospilota</name>
    <name type="common">Black long sea cucumber</name>
    <name type="synonym">Mertensiothuria leucospilota</name>
    <dbReference type="NCBI Taxonomy" id="206669"/>
    <lineage>
        <taxon>Eukaryota</taxon>
        <taxon>Metazoa</taxon>
        <taxon>Echinodermata</taxon>
        <taxon>Eleutherozoa</taxon>
        <taxon>Echinozoa</taxon>
        <taxon>Holothuroidea</taxon>
        <taxon>Aspidochirotacea</taxon>
        <taxon>Aspidochirotida</taxon>
        <taxon>Holothuriidae</taxon>
        <taxon>Holothuria</taxon>
    </lineage>
</organism>
<protein>
    <submittedName>
        <fullName evidence="3">Uncharacterized protein</fullName>
    </submittedName>
</protein>
<feature type="compositionally biased region" description="Basic and acidic residues" evidence="1">
    <location>
        <begin position="260"/>
        <end position="272"/>
    </location>
</feature>
<feature type="transmembrane region" description="Helical" evidence="2">
    <location>
        <begin position="93"/>
        <end position="118"/>
    </location>
</feature>
<evidence type="ECO:0000256" key="1">
    <source>
        <dbReference type="SAM" id="MobiDB-lite"/>
    </source>
</evidence>
<comment type="caution">
    <text evidence="3">The sequence shown here is derived from an EMBL/GenBank/DDBJ whole genome shotgun (WGS) entry which is preliminary data.</text>
</comment>
<gene>
    <name evidence="3" type="ORF">HOLleu_20025</name>
</gene>
<dbReference type="EMBL" id="JAIZAY010000009">
    <property type="protein sequence ID" value="KAJ8036140.1"/>
    <property type="molecule type" value="Genomic_DNA"/>
</dbReference>
<feature type="region of interest" description="Disordered" evidence="1">
    <location>
        <begin position="126"/>
        <end position="159"/>
    </location>
</feature>
<dbReference type="AlphaFoldDB" id="A0A9Q1C0T9"/>
<evidence type="ECO:0000256" key="2">
    <source>
        <dbReference type="SAM" id="Phobius"/>
    </source>
</evidence>
<reference evidence="3" key="1">
    <citation type="submission" date="2021-10" db="EMBL/GenBank/DDBJ databases">
        <title>Tropical sea cucumber genome reveals ecological adaptation and Cuvierian tubules defense mechanism.</title>
        <authorList>
            <person name="Chen T."/>
        </authorList>
    </citation>
    <scope>NUCLEOTIDE SEQUENCE</scope>
    <source>
        <strain evidence="3">Nanhai2018</strain>
        <tissue evidence="3">Muscle</tissue>
    </source>
</reference>
<feature type="region of interest" description="Disordered" evidence="1">
    <location>
        <begin position="1"/>
        <end position="47"/>
    </location>
</feature>
<feature type="compositionally biased region" description="Basic and acidic residues" evidence="1">
    <location>
        <begin position="227"/>
        <end position="236"/>
    </location>
</feature>
<evidence type="ECO:0000313" key="4">
    <source>
        <dbReference type="Proteomes" id="UP001152320"/>
    </source>
</evidence>
<feature type="compositionally biased region" description="Polar residues" evidence="1">
    <location>
        <begin position="133"/>
        <end position="143"/>
    </location>
</feature>
<proteinExistence type="predicted"/>
<feature type="compositionally biased region" description="Basic and acidic residues" evidence="1">
    <location>
        <begin position="147"/>
        <end position="156"/>
    </location>
</feature>
<evidence type="ECO:0000313" key="3">
    <source>
        <dbReference type="EMBL" id="KAJ8036140.1"/>
    </source>
</evidence>
<accession>A0A9Q1C0T9</accession>
<name>A0A9Q1C0T9_HOLLE</name>
<feature type="region of interest" description="Disordered" evidence="1">
    <location>
        <begin position="192"/>
        <end position="290"/>
    </location>
</feature>
<feature type="compositionally biased region" description="Polar residues" evidence="1">
    <location>
        <begin position="239"/>
        <end position="259"/>
    </location>
</feature>
<feature type="compositionally biased region" description="Basic and acidic residues" evidence="1">
    <location>
        <begin position="198"/>
        <end position="220"/>
    </location>
</feature>
<keyword evidence="2" id="KW-0472">Membrane</keyword>
<keyword evidence="2" id="KW-0812">Transmembrane</keyword>
<keyword evidence="2" id="KW-1133">Transmembrane helix</keyword>